<evidence type="ECO:0000256" key="1">
    <source>
        <dbReference type="SAM" id="Phobius"/>
    </source>
</evidence>
<protein>
    <recommendedName>
        <fullName evidence="4">DUF2752 domain-containing protein</fullName>
    </recommendedName>
</protein>
<feature type="transmembrane region" description="Helical" evidence="1">
    <location>
        <begin position="27"/>
        <end position="45"/>
    </location>
</feature>
<gene>
    <name evidence="2" type="ORF">SAMN04488023_13215</name>
</gene>
<dbReference type="AlphaFoldDB" id="A0A1H9ULJ2"/>
<keyword evidence="1" id="KW-0472">Membrane</keyword>
<sequence>MSGIDCPGCGLQRSILALLKGDVINSFKLYPATIPLIFILIFTLLHLKMEFEHGARLIKIVYAGVAVIILINYIYKIYTHQLIS</sequence>
<keyword evidence="1" id="KW-1133">Transmembrane helix</keyword>
<accession>A0A1H9ULJ2</accession>
<dbReference type="EMBL" id="FOGG01000032">
    <property type="protein sequence ID" value="SES10326.1"/>
    <property type="molecule type" value="Genomic_DNA"/>
</dbReference>
<keyword evidence="3" id="KW-1185">Reference proteome</keyword>
<evidence type="ECO:0008006" key="4">
    <source>
        <dbReference type="Google" id="ProtNLM"/>
    </source>
</evidence>
<dbReference type="InterPro" id="IPR021215">
    <property type="entry name" value="DUF2752"/>
</dbReference>
<dbReference type="Proteomes" id="UP000199572">
    <property type="component" value="Unassembled WGS sequence"/>
</dbReference>
<keyword evidence="1" id="KW-0812">Transmembrane</keyword>
<name>A0A1H9ULJ2_9SPHI</name>
<evidence type="ECO:0000313" key="3">
    <source>
        <dbReference type="Proteomes" id="UP000199572"/>
    </source>
</evidence>
<feature type="transmembrane region" description="Helical" evidence="1">
    <location>
        <begin position="57"/>
        <end position="75"/>
    </location>
</feature>
<evidence type="ECO:0000313" key="2">
    <source>
        <dbReference type="EMBL" id="SES10326.1"/>
    </source>
</evidence>
<reference evidence="2 3" key="1">
    <citation type="submission" date="2016-10" db="EMBL/GenBank/DDBJ databases">
        <authorList>
            <person name="de Groot N.N."/>
        </authorList>
    </citation>
    <scope>NUCLEOTIDE SEQUENCE [LARGE SCALE GENOMIC DNA]</scope>
    <source>
        <strain evidence="2 3">DSM 18610</strain>
    </source>
</reference>
<dbReference type="STRING" id="390241.SAMN04488023_13215"/>
<organism evidence="2 3">
    <name type="scientific">Pedobacter rhizosphaerae</name>
    <dbReference type="NCBI Taxonomy" id="390241"/>
    <lineage>
        <taxon>Bacteria</taxon>
        <taxon>Pseudomonadati</taxon>
        <taxon>Bacteroidota</taxon>
        <taxon>Sphingobacteriia</taxon>
        <taxon>Sphingobacteriales</taxon>
        <taxon>Sphingobacteriaceae</taxon>
        <taxon>Pedobacter</taxon>
    </lineage>
</organism>
<proteinExistence type="predicted"/>
<dbReference type="Pfam" id="PF10825">
    <property type="entry name" value="DUF2752"/>
    <property type="match status" value="1"/>
</dbReference>